<accession>A0A6G1IQY1</accession>
<dbReference type="OrthoDB" id="5413827at2759"/>
<dbReference type="EMBL" id="MU005597">
    <property type="protein sequence ID" value="KAF2680351.1"/>
    <property type="molecule type" value="Genomic_DNA"/>
</dbReference>
<keyword evidence="2" id="KW-1185">Reference proteome</keyword>
<dbReference type="Proteomes" id="UP000799291">
    <property type="component" value="Unassembled WGS sequence"/>
</dbReference>
<reference evidence="1" key="1">
    <citation type="journal article" date="2020" name="Stud. Mycol.">
        <title>101 Dothideomycetes genomes: a test case for predicting lifestyles and emergence of pathogens.</title>
        <authorList>
            <person name="Haridas S."/>
            <person name="Albert R."/>
            <person name="Binder M."/>
            <person name="Bloem J."/>
            <person name="Labutti K."/>
            <person name="Salamov A."/>
            <person name="Andreopoulos B."/>
            <person name="Baker S."/>
            <person name="Barry K."/>
            <person name="Bills G."/>
            <person name="Bluhm B."/>
            <person name="Cannon C."/>
            <person name="Castanera R."/>
            <person name="Culley D."/>
            <person name="Daum C."/>
            <person name="Ezra D."/>
            <person name="Gonzalez J."/>
            <person name="Henrissat B."/>
            <person name="Kuo A."/>
            <person name="Liang C."/>
            <person name="Lipzen A."/>
            <person name="Lutzoni F."/>
            <person name="Magnuson J."/>
            <person name="Mondo S."/>
            <person name="Nolan M."/>
            <person name="Ohm R."/>
            <person name="Pangilinan J."/>
            <person name="Park H.-J."/>
            <person name="Ramirez L."/>
            <person name="Alfaro M."/>
            <person name="Sun H."/>
            <person name="Tritt A."/>
            <person name="Yoshinaga Y."/>
            <person name="Zwiers L.-H."/>
            <person name="Turgeon B."/>
            <person name="Goodwin S."/>
            <person name="Spatafora J."/>
            <person name="Crous P."/>
            <person name="Grigoriev I."/>
        </authorList>
    </citation>
    <scope>NUCLEOTIDE SEQUENCE</scope>
    <source>
        <strain evidence="1">CBS 122367</strain>
    </source>
</reference>
<proteinExistence type="predicted"/>
<dbReference type="AlphaFoldDB" id="A0A6G1IQY1"/>
<organism evidence="1 2">
    <name type="scientific">Lentithecium fluviatile CBS 122367</name>
    <dbReference type="NCBI Taxonomy" id="1168545"/>
    <lineage>
        <taxon>Eukaryota</taxon>
        <taxon>Fungi</taxon>
        <taxon>Dikarya</taxon>
        <taxon>Ascomycota</taxon>
        <taxon>Pezizomycotina</taxon>
        <taxon>Dothideomycetes</taxon>
        <taxon>Pleosporomycetidae</taxon>
        <taxon>Pleosporales</taxon>
        <taxon>Massarineae</taxon>
        <taxon>Lentitheciaceae</taxon>
        <taxon>Lentithecium</taxon>
    </lineage>
</organism>
<evidence type="ECO:0000313" key="1">
    <source>
        <dbReference type="EMBL" id="KAF2680351.1"/>
    </source>
</evidence>
<name>A0A6G1IQY1_9PLEO</name>
<protein>
    <submittedName>
        <fullName evidence="1">Uncharacterized protein</fullName>
    </submittedName>
</protein>
<sequence length="174" mass="20255">MTYARYAGDMYPWIWIKYDHRSKIAPLHLVCRQLYEETAILQFKVNTWAFRGYDEQVLDFFLLQVCMLVQRKAIQTVMVDEDYGVPASRLANALSGLKTLFLYHGIREEYINKYHVEMVGPEESAKDRDKGPWRLNLVECYDIDLQTRLMIPASMGSNSGSTYGIEEGRIVRIS</sequence>
<gene>
    <name evidence="1" type="ORF">K458DRAFT_94242</name>
</gene>
<evidence type="ECO:0000313" key="2">
    <source>
        <dbReference type="Proteomes" id="UP000799291"/>
    </source>
</evidence>